<dbReference type="Proteomes" id="UP000789405">
    <property type="component" value="Unassembled WGS sequence"/>
</dbReference>
<comment type="caution">
    <text evidence="1">The sequence shown here is derived from an EMBL/GenBank/DDBJ whole genome shotgun (WGS) entry which is preliminary data.</text>
</comment>
<evidence type="ECO:0000313" key="1">
    <source>
        <dbReference type="EMBL" id="CAG8801137.1"/>
    </source>
</evidence>
<accession>A0A9N9JWU3</accession>
<keyword evidence="2" id="KW-1185">Reference proteome</keyword>
<dbReference type="EMBL" id="CAJVPY010035509">
    <property type="protein sequence ID" value="CAG8801137.1"/>
    <property type="molecule type" value="Genomic_DNA"/>
</dbReference>
<organism evidence="1 2">
    <name type="scientific">Dentiscutata erythropus</name>
    <dbReference type="NCBI Taxonomy" id="1348616"/>
    <lineage>
        <taxon>Eukaryota</taxon>
        <taxon>Fungi</taxon>
        <taxon>Fungi incertae sedis</taxon>
        <taxon>Mucoromycota</taxon>
        <taxon>Glomeromycotina</taxon>
        <taxon>Glomeromycetes</taxon>
        <taxon>Diversisporales</taxon>
        <taxon>Gigasporaceae</taxon>
        <taxon>Dentiscutata</taxon>
    </lineage>
</organism>
<feature type="non-terminal residue" evidence="1">
    <location>
        <position position="78"/>
    </location>
</feature>
<proteinExistence type="predicted"/>
<reference evidence="1" key="1">
    <citation type="submission" date="2021-06" db="EMBL/GenBank/DDBJ databases">
        <authorList>
            <person name="Kallberg Y."/>
            <person name="Tangrot J."/>
            <person name="Rosling A."/>
        </authorList>
    </citation>
    <scope>NUCLEOTIDE SEQUENCE</scope>
    <source>
        <strain evidence="1">MA453B</strain>
    </source>
</reference>
<gene>
    <name evidence="1" type="ORF">DERYTH_LOCUS23398</name>
</gene>
<sequence>MMMKRTFMELKDKEKVIIKKTVQDIQDAVDEDKLKEEYEKAKISELYKQNKNALNKLIPNTIEVDDNDNRVYEDFEIK</sequence>
<evidence type="ECO:0000313" key="2">
    <source>
        <dbReference type="Proteomes" id="UP000789405"/>
    </source>
</evidence>
<name>A0A9N9JWU3_9GLOM</name>
<protein>
    <submittedName>
        <fullName evidence="1">24240_t:CDS:1</fullName>
    </submittedName>
</protein>
<dbReference type="AlphaFoldDB" id="A0A9N9JWU3"/>